<feature type="transmembrane region" description="Helical" evidence="5">
    <location>
        <begin position="38"/>
        <end position="56"/>
    </location>
</feature>
<feature type="transmembrane region" description="Helical" evidence="5">
    <location>
        <begin position="12"/>
        <end position="32"/>
    </location>
</feature>
<evidence type="ECO:0000256" key="5">
    <source>
        <dbReference type="SAM" id="Phobius"/>
    </source>
</evidence>
<dbReference type="Pfam" id="PF04172">
    <property type="entry name" value="LrgB"/>
    <property type="match status" value="1"/>
</dbReference>
<feature type="transmembrane region" description="Helical" evidence="5">
    <location>
        <begin position="98"/>
        <end position="116"/>
    </location>
</feature>
<dbReference type="InterPro" id="IPR007300">
    <property type="entry name" value="CidB/LrgB"/>
</dbReference>
<comment type="subcellular location">
    <subcellularLocation>
        <location evidence="1">Membrane</location>
        <topology evidence="1">Multi-pass membrane protein</topology>
    </subcellularLocation>
</comment>
<evidence type="ECO:0000256" key="1">
    <source>
        <dbReference type="ARBA" id="ARBA00004141"/>
    </source>
</evidence>
<organism evidence="6 7">
    <name type="scientific">Paraburkholderia steynii</name>
    <dbReference type="NCBI Taxonomy" id="1245441"/>
    <lineage>
        <taxon>Bacteria</taxon>
        <taxon>Pseudomonadati</taxon>
        <taxon>Pseudomonadota</taxon>
        <taxon>Betaproteobacteria</taxon>
        <taxon>Burkholderiales</taxon>
        <taxon>Burkholderiaceae</taxon>
        <taxon>Paraburkholderia</taxon>
    </lineage>
</organism>
<dbReference type="PANTHER" id="PTHR30249:SF0">
    <property type="entry name" value="PLASTIDAL GLYCOLATE_GLYCERATE TRANSLOCATOR 1, CHLOROPLASTIC"/>
    <property type="match status" value="1"/>
</dbReference>
<keyword evidence="4 5" id="KW-0472">Membrane</keyword>
<proteinExistence type="predicted"/>
<gene>
    <name evidence="6" type="ORF">SAMN04487926_111217</name>
</gene>
<name>A0A7Z7B8U1_9BURK</name>
<comment type="caution">
    <text evidence="6">The sequence shown here is derived from an EMBL/GenBank/DDBJ whole genome shotgun (WGS) entry which is preliminary data.</text>
</comment>
<evidence type="ECO:0000256" key="4">
    <source>
        <dbReference type="ARBA" id="ARBA00023136"/>
    </source>
</evidence>
<keyword evidence="6" id="KW-0378">Hydrolase</keyword>
<evidence type="ECO:0000313" key="7">
    <source>
        <dbReference type="Proteomes" id="UP000198900"/>
    </source>
</evidence>
<keyword evidence="3 5" id="KW-1133">Transmembrane helix</keyword>
<keyword evidence="2 5" id="KW-0812">Transmembrane</keyword>
<feature type="transmembrane region" description="Helical" evidence="5">
    <location>
        <begin position="68"/>
        <end position="86"/>
    </location>
</feature>
<dbReference type="GO" id="GO:0016020">
    <property type="term" value="C:membrane"/>
    <property type="evidence" value="ECO:0007669"/>
    <property type="project" value="UniProtKB-SubCell"/>
</dbReference>
<reference evidence="6" key="1">
    <citation type="submission" date="2016-10" db="EMBL/GenBank/DDBJ databases">
        <authorList>
            <person name="Varghese N."/>
            <person name="Submissions S."/>
        </authorList>
    </citation>
    <scope>NUCLEOTIDE SEQUENCE [LARGE SCALE GENOMIC DNA]</scope>
    <source>
        <strain evidence="6">YR281</strain>
    </source>
</reference>
<evidence type="ECO:0000313" key="6">
    <source>
        <dbReference type="EMBL" id="SDI06671.1"/>
    </source>
</evidence>
<evidence type="ECO:0000256" key="3">
    <source>
        <dbReference type="ARBA" id="ARBA00022989"/>
    </source>
</evidence>
<dbReference type="GO" id="GO:0016787">
    <property type="term" value="F:hydrolase activity"/>
    <property type="evidence" value="ECO:0007669"/>
    <property type="project" value="UniProtKB-KW"/>
</dbReference>
<dbReference type="EMBL" id="FNDI01000011">
    <property type="protein sequence ID" value="SDI06671.1"/>
    <property type="molecule type" value="Genomic_DNA"/>
</dbReference>
<dbReference type="AlphaFoldDB" id="A0A7Z7B8U1"/>
<dbReference type="PROSITE" id="PS51257">
    <property type="entry name" value="PROKAR_LIPOPROTEIN"/>
    <property type="match status" value="1"/>
</dbReference>
<keyword evidence="7" id="KW-1185">Reference proteome</keyword>
<sequence>MSIKFWDCLPSSTLLGLTVTVIACLIALSIYARAKHNPIANLVLIAVTIVVAALKITRTPYRTYSDGAQFVHFLLGPATVALPLRLWRSWDKFKGGTLSPLCGLAAGSLTAIVSAVGTAKLFGASHQMIASLAPRSVTTLIAMVVAEKMGGIPSLTAVLVISTGVFGAATARWVLNIVRLTRLPGTRAVVSPWRTKGPGERQPVIRERDGCCAATVIGDKRRRSVALQCDAGSRRALCHSIRRRWATGNRPCVARLVWASRRSLLS</sequence>
<protein>
    <submittedName>
        <fullName evidence="6">Effector of murein hydrolase</fullName>
    </submittedName>
</protein>
<evidence type="ECO:0000256" key="2">
    <source>
        <dbReference type="ARBA" id="ARBA00022692"/>
    </source>
</evidence>
<feature type="transmembrane region" description="Helical" evidence="5">
    <location>
        <begin position="152"/>
        <end position="175"/>
    </location>
</feature>
<dbReference type="Proteomes" id="UP000198900">
    <property type="component" value="Unassembled WGS sequence"/>
</dbReference>
<accession>A0A7Z7B8U1</accession>
<dbReference type="RefSeq" id="WP_143036533.1">
    <property type="nucleotide sequence ID" value="NZ_FNDI01000011.1"/>
</dbReference>
<dbReference type="PANTHER" id="PTHR30249">
    <property type="entry name" value="PUTATIVE SEROTONIN TRANSPORTER"/>
    <property type="match status" value="1"/>
</dbReference>